<keyword evidence="6" id="KW-1185">Reference proteome</keyword>
<dbReference type="InterPro" id="IPR039924">
    <property type="entry name" value="ICln/Lot5/Saf5"/>
</dbReference>
<dbReference type="GO" id="GO:0005681">
    <property type="term" value="C:spliceosomal complex"/>
    <property type="evidence" value="ECO:0007669"/>
    <property type="project" value="TreeGrafter"/>
</dbReference>
<dbReference type="OrthoDB" id="19714at2759"/>
<evidence type="ECO:0000256" key="4">
    <source>
        <dbReference type="ARBA" id="ARBA00023242"/>
    </source>
</evidence>
<dbReference type="AlphaFoldDB" id="Q4UE37"/>
<evidence type="ECO:0000313" key="5">
    <source>
        <dbReference type="EMBL" id="CAI74652.1"/>
    </source>
</evidence>
<organism evidence="5 6">
    <name type="scientific">Theileria annulata</name>
    <dbReference type="NCBI Taxonomy" id="5874"/>
    <lineage>
        <taxon>Eukaryota</taxon>
        <taxon>Sar</taxon>
        <taxon>Alveolata</taxon>
        <taxon>Apicomplexa</taxon>
        <taxon>Aconoidasida</taxon>
        <taxon>Piroplasmida</taxon>
        <taxon>Theileriidae</taxon>
        <taxon>Theileria</taxon>
    </lineage>
</organism>
<comment type="subcellular location">
    <subcellularLocation>
        <location evidence="2">Cytoplasm</location>
    </subcellularLocation>
    <subcellularLocation>
        <location evidence="1">Nucleus</location>
    </subcellularLocation>
</comment>
<evidence type="ECO:0000256" key="3">
    <source>
        <dbReference type="ARBA" id="ARBA00022490"/>
    </source>
</evidence>
<dbReference type="RefSeq" id="XP_952384.1">
    <property type="nucleotide sequence ID" value="XM_947291.1"/>
</dbReference>
<dbReference type="PANTHER" id="PTHR21399:SF0">
    <property type="entry name" value="METHYLOSOME SUBUNIT PICLN"/>
    <property type="match status" value="1"/>
</dbReference>
<proteinExistence type="predicted"/>
<dbReference type="GO" id="GO:0045292">
    <property type="term" value="P:mRNA cis splicing, via spliceosome"/>
    <property type="evidence" value="ECO:0007669"/>
    <property type="project" value="TreeGrafter"/>
</dbReference>
<dbReference type="GO" id="GO:0000387">
    <property type="term" value="P:spliceosomal snRNP assembly"/>
    <property type="evidence" value="ECO:0007669"/>
    <property type="project" value="TreeGrafter"/>
</dbReference>
<dbReference type="PANTHER" id="PTHR21399">
    <property type="entry name" value="CHLORIDE CONDUCTANCE REGULATORY PROTEIN ICLN"/>
    <property type="match status" value="1"/>
</dbReference>
<dbReference type="InterPro" id="IPR011993">
    <property type="entry name" value="PH-like_dom_sf"/>
</dbReference>
<dbReference type="GeneID" id="3861715"/>
<keyword evidence="3" id="KW-0963">Cytoplasm</keyword>
<evidence type="ECO:0000313" key="6">
    <source>
        <dbReference type="Proteomes" id="UP000001950"/>
    </source>
</evidence>
<dbReference type="InParanoid" id="Q4UE37"/>
<reference evidence="5 6" key="1">
    <citation type="journal article" date="2005" name="Science">
        <title>Genome of the host-cell transforming parasite Theileria annulata compared with T. parva.</title>
        <authorList>
            <person name="Pain A."/>
            <person name="Renauld H."/>
            <person name="Berriman M."/>
            <person name="Murphy L."/>
            <person name="Yeats C.A."/>
            <person name="Weir W."/>
            <person name="Kerhornou A."/>
            <person name="Aslett M."/>
            <person name="Bishop R."/>
            <person name="Bouchier C."/>
            <person name="Cochet M."/>
            <person name="Coulson R.M.R."/>
            <person name="Cronin A."/>
            <person name="de Villiers E.P."/>
            <person name="Fraser A."/>
            <person name="Fosker N."/>
            <person name="Gardner M."/>
            <person name="Goble A."/>
            <person name="Griffiths-Jones S."/>
            <person name="Harris D.E."/>
            <person name="Katzer F."/>
            <person name="Larke N."/>
            <person name="Lord A."/>
            <person name="Maser P."/>
            <person name="McKellar S."/>
            <person name="Mooney P."/>
            <person name="Morton F."/>
            <person name="Nene V."/>
            <person name="O'Neil S."/>
            <person name="Price C."/>
            <person name="Quail M.A."/>
            <person name="Rabbinowitsch E."/>
            <person name="Rawlings N.D."/>
            <person name="Rutter S."/>
            <person name="Saunders D."/>
            <person name="Seeger K."/>
            <person name="Shah T."/>
            <person name="Squares R."/>
            <person name="Squares S."/>
            <person name="Tivey A."/>
            <person name="Walker A.R."/>
            <person name="Woodward J."/>
            <person name="Dobbelaere D.A.E."/>
            <person name="Langsley G."/>
            <person name="Rajandream M.A."/>
            <person name="McKeever D."/>
            <person name="Shiels B."/>
            <person name="Tait A."/>
            <person name="Barrell B.G."/>
            <person name="Hall N."/>
        </authorList>
    </citation>
    <scope>NUCLEOTIDE SEQUENCE [LARGE SCALE GENOMIC DNA]</scope>
    <source>
        <strain evidence="6">Ankara</strain>
    </source>
</reference>
<evidence type="ECO:0000256" key="1">
    <source>
        <dbReference type="ARBA" id="ARBA00004123"/>
    </source>
</evidence>
<gene>
    <name evidence="5" type="ORF">TA12600</name>
</gene>
<dbReference type="GO" id="GO:0005829">
    <property type="term" value="C:cytosol"/>
    <property type="evidence" value="ECO:0007669"/>
    <property type="project" value="TreeGrafter"/>
</dbReference>
<dbReference type="EMBL" id="CR940348">
    <property type="protein sequence ID" value="CAI74652.1"/>
    <property type="molecule type" value="Genomic_DNA"/>
</dbReference>
<dbReference type="SUPFAM" id="SSF50729">
    <property type="entry name" value="PH domain-like"/>
    <property type="match status" value="1"/>
</dbReference>
<dbReference type="KEGG" id="tan:TA12600"/>
<accession>Q4UE37</accession>
<dbReference type="VEuPathDB" id="PiroplasmaDB:TA12600"/>
<dbReference type="GO" id="GO:0034715">
    <property type="term" value="C:pICln-Sm protein complex"/>
    <property type="evidence" value="ECO:0007669"/>
    <property type="project" value="TreeGrafter"/>
</dbReference>
<dbReference type="STRING" id="5874.Q4UE37"/>
<dbReference type="eggNOG" id="KOG3238">
    <property type="taxonomic scope" value="Eukaryota"/>
</dbReference>
<evidence type="ECO:0000256" key="2">
    <source>
        <dbReference type="ARBA" id="ARBA00004496"/>
    </source>
</evidence>
<dbReference type="Gene3D" id="2.30.29.30">
    <property type="entry name" value="Pleckstrin-homology domain (PH domain)/Phosphotyrosine-binding domain (PTB)"/>
    <property type="match status" value="1"/>
</dbReference>
<keyword evidence="4" id="KW-0539">Nucleus</keyword>
<dbReference type="OMA" id="KSMMFHA"/>
<name>Q4UE37_THEAN</name>
<dbReference type="Proteomes" id="UP000001950">
    <property type="component" value="Chromosome 2"/>
</dbReference>
<dbReference type="Pfam" id="PF03517">
    <property type="entry name" value="Voldacs"/>
    <property type="match status" value="1"/>
</dbReference>
<sequence>MESSNSDQPNHRTFVIETSQDVSKFLDKSEQEEVYNRYSDVTLVLNSLENGVGNLYLTNLKLIWLNSDPSRHSYSFPYKSMMFHAISKDTNLFKNPCVFIQLNVTEDEEDNHSLLLSPDDSSLVESIFESLSKMSSFNESCSSDEDDSNCEIYEE</sequence>
<protein>
    <submittedName>
        <fullName evidence="5">Uncharacterized protein</fullName>
    </submittedName>
</protein>